<name>A0AAE3DS10_9FIRM</name>
<dbReference type="Proteomes" id="UP001197875">
    <property type="component" value="Unassembled WGS sequence"/>
</dbReference>
<dbReference type="PANTHER" id="PTHR35007:SF1">
    <property type="entry name" value="PILUS ASSEMBLY PROTEIN"/>
    <property type="match status" value="1"/>
</dbReference>
<dbReference type="EMBL" id="JAJEPR010000008">
    <property type="protein sequence ID" value="MCC2189512.1"/>
    <property type="molecule type" value="Genomic_DNA"/>
</dbReference>
<dbReference type="RefSeq" id="WP_227614849.1">
    <property type="nucleotide sequence ID" value="NZ_JAJEPR010000008.1"/>
</dbReference>
<dbReference type="InterPro" id="IPR042094">
    <property type="entry name" value="T2SS_GspF_sf"/>
</dbReference>
<protein>
    <submittedName>
        <fullName evidence="8">Type II secretion system F family protein</fullName>
    </submittedName>
</protein>
<keyword evidence="9" id="KW-1185">Reference proteome</keyword>
<evidence type="ECO:0000256" key="2">
    <source>
        <dbReference type="ARBA" id="ARBA00022475"/>
    </source>
</evidence>
<keyword evidence="4 6" id="KW-1133">Transmembrane helix</keyword>
<accession>A0AAE3DS10</accession>
<evidence type="ECO:0000313" key="8">
    <source>
        <dbReference type="EMBL" id="MCC2189512.1"/>
    </source>
</evidence>
<comment type="subcellular location">
    <subcellularLocation>
        <location evidence="1">Cell membrane</location>
        <topology evidence="1">Multi-pass membrane protein</topology>
    </subcellularLocation>
</comment>
<evidence type="ECO:0000256" key="1">
    <source>
        <dbReference type="ARBA" id="ARBA00004651"/>
    </source>
</evidence>
<dbReference type="PANTHER" id="PTHR35007">
    <property type="entry name" value="INTEGRAL MEMBRANE PROTEIN-RELATED"/>
    <property type="match status" value="1"/>
</dbReference>
<dbReference type="InterPro" id="IPR018076">
    <property type="entry name" value="T2SS_GspF_dom"/>
</dbReference>
<evidence type="ECO:0000313" key="9">
    <source>
        <dbReference type="Proteomes" id="UP001197875"/>
    </source>
</evidence>
<dbReference type="Gene3D" id="1.20.81.30">
    <property type="entry name" value="Type II secretion system (T2SS), domain F"/>
    <property type="match status" value="1"/>
</dbReference>
<dbReference type="Pfam" id="PF00482">
    <property type="entry name" value="T2SSF"/>
    <property type="match status" value="1"/>
</dbReference>
<feature type="transmembrane region" description="Helical" evidence="6">
    <location>
        <begin position="20"/>
        <end position="51"/>
    </location>
</feature>
<dbReference type="GO" id="GO:0005886">
    <property type="term" value="C:plasma membrane"/>
    <property type="evidence" value="ECO:0007669"/>
    <property type="project" value="UniProtKB-SubCell"/>
</dbReference>
<evidence type="ECO:0000256" key="3">
    <source>
        <dbReference type="ARBA" id="ARBA00022692"/>
    </source>
</evidence>
<sequence>MERDYGVWKFSGKEKAKLILSYLGLCGLVSWLFYHSFWAVLPFLAGLPVFLKKSREKRIKERREELLTEFLTGIRAIASALDAGYSMENALGEALKETEKVYGMDGVFTEELREMERKRNLNQSMETLWADLGKRSGLEDIENFGEIFQVARRSGGNLKEIIQSTADNITRKTETRREIEISLAAKKMEQKVMSAVPFFILAYVDLGSPEFLEGLYHNKLGIFIMTACLGLYLAAFFWGRRIVEIEV</sequence>
<dbReference type="AlphaFoldDB" id="A0AAE3DS10"/>
<evidence type="ECO:0000256" key="4">
    <source>
        <dbReference type="ARBA" id="ARBA00022989"/>
    </source>
</evidence>
<keyword evidence="3 6" id="KW-0812">Transmembrane</keyword>
<proteinExistence type="predicted"/>
<reference evidence="8 9" key="1">
    <citation type="submission" date="2021-10" db="EMBL/GenBank/DDBJ databases">
        <title>Anaerobic single-cell dispensing facilitates the cultivation of human gut bacteria.</title>
        <authorList>
            <person name="Afrizal A."/>
        </authorList>
    </citation>
    <scope>NUCLEOTIDE SEQUENCE [LARGE SCALE GENOMIC DNA]</scope>
    <source>
        <strain evidence="8 9">CLA-AA-H277</strain>
    </source>
</reference>
<evidence type="ECO:0000256" key="6">
    <source>
        <dbReference type="SAM" id="Phobius"/>
    </source>
</evidence>
<evidence type="ECO:0000256" key="5">
    <source>
        <dbReference type="ARBA" id="ARBA00023136"/>
    </source>
</evidence>
<evidence type="ECO:0000259" key="7">
    <source>
        <dbReference type="Pfam" id="PF00482"/>
    </source>
</evidence>
<keyword evidence="5 6" id="KW-0472">Membrane</keyword>
<comment type="caution">
    <text evidence="8">The sequence shown here is derived from an EMBL/GenBank/DDBJ whole genome shotgun (WGS) entry which is preliminary data.</text>
</comment>
<feature type="domain" description="Type II secretion system protein GspF" evidence="7">
    <location>
        <begin position="74"/>
        <end position="204"/>
    </location>
</feature>
<keyword evidence="2" id="KW-1003">Cell membrane</keyword>
<feature type="transmembrane region" description="Helical" evidence="6">
    <location>
        <begin position="220"/>
        <end position="239"/>
    </location>
</feature>
<organism evidence="8 9">
    <name type="scientific">Fusicatenibacter faecihominis</name>
    <dbReference type="NCBI Taxonomy" id="2881276"/>
    <lineage>
        <taxon>Bacteria</taxon>
        <taxon>Bacillati</taxon>
        <taxon>Bacillota</taxon>
        <taxon>Clostridia</taxon>
        <taxon>Lachnospirales</taxon>
        <taxon>Lachnospiraceae</taxon>
        <taxon>Fusicatenibacter</taxon>
    </lineage>
</organism>
<gene>
    <name evidence="8" type="ORF">LKD71_06800</name>
</gene>